<keyword evidence="6" id="KW-1185">Reference proteome</keyword>
<evidence type="ECO:0000313" key="5">
    <source>
        <dbReference type="Proteomes" id="UP000183788"/>
    </source>
</evidence>
<accession>A0A1K1PVE4</accession>
<dbReference type="RefSeq" id="WP_072359974.1">
    <property type="nucleotide sequence ID" value="NZ_CP139972.1"/>
</dbReference>
<evidence type="ECO:0000259" key="2">
    <source>
        <dbReference type="Pfam" id="PF03712"/>
    </source>
</evidence>
<protein>
    <submittedName>
        <fullName evidence="3">Copper type II ascorbate-dependent monooxygenase, C-terminal domain</fullName>
    </submittedName>
    <submittedName>
        <fullName evidence="4">Cytochrome c</fullName>
    </submittedName>
</protein>
<gene>
    <name evidence="3" type="ORF">SAMN05661012_02270</name>
    <name evidence="4" type="ORF">SR876_15095</name>
</gene>
<dbReference type="InterPro" id="IPR036939">
    <property type="entry name" value="Cu2_ascorb_mOase_N_sf"/>
</dbReference>
<evidence type="ECO:0000313" key="4">
    <source>
        <dbReference type="EMBL" id="WQG92844.1"/>
    </source>
</evidence>
<keyword evidence="3" id="KW-0503">Monooxygenase</keyword>
<evidence type="ECO:0000256" key="1">
    <source>
        <dbReference type="ARBA" id="ARBA00023157"/>
    </source>
</evidence>
<keyword evidence="3" id="KW-0560">Oxidoreductase</keyword>
<reference evidence="3 5" key="1">
    <citation type="submission" date="2016-11" db="EMBL/GenBank/DDBJ databases">
        <authorList>
            <person name="Jaros S."/>
            <person name="Januszkiewicz K."/>
            <person name="Wedrychowicz H."/>
        </authorList>
    </citation>
    <scope>NUCLEOTIDE SEQUENCE [LARGE SCALE GENOMIC DNA]</scope>
    <source>
        <strain evidence="3 5">DSM 784</strain>
    </source>
</reference>
<name>A0A1K1PVE4_9BACT</name>
<dbReference type="InterPro" id="IPR024548">
    <property type="entry name" value="Cu2_monoox_C"/>
</dbReference>
<evidence type="ECO:0000313" key="3">
    <source>
        <dbReference type="EMBL" id="SFW51449.1"/>
    </source>
</evidence>
<dbReference type="Pfam" id="PF03712">
    <property type="entry name" value="Cu2_monoox_C"/>
    <property type="match status" value="1"/>
</dbReference>
<organism evidence="3 5">
    <name type="scientific">Chitinophaga sancti</name>
    <dbReference type="NCBI Taxonomy" id="1004"/>
    <lineage>
        <taxon>Bacteria</taxon>
        <taxon>Pseudomonadati</taxon>
        <taxon>Bacteroidota</taxon>
        <taxon>Chitinophagia</taxon>
        <taxon>Chitinophagales</taxon>
        <taxon>Chitinophagaceae</taxon>
        <taxon>Chitinophaga</taxon>
    </lineage>
</organism>
<reference evidence="4 6" key="2">
    <citation type="submission" date="2023-11" db="EMBL/GenBank/DDBJ databases">
        <title>MicrobeMod: A computational toolkit for identifying prokaryotic methylation and restriction-modification with nanopore sequencing.</title>
        <authorList>
            <person name="Crits-Christoph A."/>
            <person name="Kang S.C."/>
            <person name="Lee H."/>
            <person name="Ostrov N."/>
        </authorList>
    </citation>
    <scope>NUCLEOTIDE SEQUENCE [LARGE SCALE GENOMIC DNA]</scope>
    <source>
        <strain evidence="4 6">ATCC 23090</strain>
    </source>
</reference>
<dbReference type="Proteomes" id="UP001326715">
    <property type="component" value="Chromosome"/>
</dbReference>
<dbReference type="AlphaFoldDB" id="A0A1K1PVE4"/>
<dbReference type="InterPro" id="IPR014784">
    <property type="entry name" value="Cu2_ascorb_mOase-like_C"/>
</dbReference>
<dbReference type="EMBL" id="FPIZ01000006">
    <property type="protein sequence ID" value="SFW51449.1"/>
    <property type="molecule type" value="Genomic_DNA"/>
</dbReference>
<dbReference type="Gene3D" id="2.60.120.310">
    <property type="entry name" value="Copper type II, ascorbate-dependent monooxygenase, N-terminal domain"/>
    <property type="match status" value="1"/>
</dbReference>
<dbReference type="EMBL" id="CP140154">
    <property type="protein sequence ID" value="WQG92844.1"/>
    <property type="molecule type" value="Genomic_DNA"/>
</dbReference>
<feature type="domain" description="Copper type II ascorbate-dependent monooxygenase C-terminal" evidence="2">
    <location>
        <begin position="328"/>
        <end position="390"/>
    </location>
</feature>
<dbReference type="GO" id="GO:0016715">
    <property type="term" value="F:oxidoreductase activity, acting on paired donors, with incorporation or reduction of molecular oxygen, reduced ascorbate as one donor, and incorporation of one atom of oxygen"/>
    <property type="evidence" value="ECO:0007669"/>
    <property type="project" value="InterPro"/>
</dbReference>
<dbReference type="STRING" id="1004.SAMN05661012_02270"/>
<dbReference type="SUPFAM" id="SSF49742">
    <property type="entry name" value="PHM/PNGase F"/>
    <property type="match status" value="2"/>
</dbReference>
<dbReference type="InterPro" id="IPR008977">
    <property type="entry name" value="PHM/PNGase_F_dom_sf"/>
</dbReference>
<keyword evidence="1" id="KW-1015">Disulfide bond</keyword>
<proteinExistence type="predicted"/>
<dbReference type="Proteomes" id="UP000183788">
    <property type="component" value="Unassembled WGS sequence"/>
</dbReference>
<dbReference type="Gene3D" id="2.60.120.230">
    <property type="match status" value="1"/>
</dbReference>
<sequence>MRVVTTIALALSFFICEMGKAQDITWYKHIAPIIHHNCTPCHRTGEAAPFSLLTYDDVAKRASMIQRVTEARYMPPWKPDPHYVQYANERRLSAADIAMIANWTAHDMPKGNATDAREEDLQFVTGTRYNRKPDIVLQMKNSYHLEGDNKDHYIVYKIPFELADSMNVEGIEFITNNRKVIHHANYEIDDVPGLDLYNTVDYIDHETETTKYFENFVPYRSRIRYFGGWIPGASMESYPKHIGWVMPKRGVILLTLHYAPLGKAEDVISGVQIWTTTSNITRQIKNENLGSGSDSQKDIQPFFYLPPDVVRTFTLNVKTGEDKSLLYVWPHMHMLGKVFKAYAIKPNKDTIPLVHIPAWDFNWQEIYWFPKMLKIPKGSTIHIECTYDNTINNPYNPNLPPALVMENMNTNNEMMTLVMVTLPYQDGDENISLEK</sequence>
<evidence type="ECO:0000313" key="6">
    <source>
        <dbReference type="Proteomes" id="UP001326715"/>
    </source>
</evidence>
<dbReference type="GO" id="GO:0005507">
    <property type="term" value="F:copper ion binding"/>
    <property type="evidence" value="ECO:0007669"/>
    <property type="project" value="InterPro"/>
</dbReference>